<dbReference type="InterPro" id="IPR050344">
    <property type="entry name" value="Peptidase_M1_aminopeptidases"/>
</dbReference>
<evidence type="ECO:0000256" key="1">
    <source>
        <dbReference type="SAM" id="MobiDB-lite"/>
    </source>
</evidence>
<dbReference type="Pfam" id="PF01433">
    <property type="entry name" value="Peptidase_M1"/>
    <property type="match status" value="1"/>
</dbReference>
<evidence type="ECO:0000313" key="4">
    <source>
        <dbReference type="EMBL" id="SHE48682.1"/>
    </source>
</evidence>
<feature type="domain" description="Peptidase M1 membrane alanine aminopeptidase" evidence="3">
    <location>
        <begin position="380"/>
        <end position="586"/>
    </location>
</feature>
<feature type="region of interest" description="Disordered" evidence="1">
    <location>
        <begin position="751"/>
        <end position="774"/>
    </location>
</feature>
<accession>A0A1M4TW51</accession>
<dbReference type="PANTHER" id="PTHR11533:SF174">
    <property type="entry name" value="PUROMYCIN-SENSITIVE AMINOPEPTIDASE-RELATED"/>
    <property type="match status" value="1"/>
</dbReference>
<dbReference type="SUPFAM" id="SSF55486">
    <property type="entry name" value="Metalloproteases ('zincins'), catalytic domain"/>
    <property type="match status" value="1"/>
</dbReference>
<reference evidence="4 5" key="1">
    <citation type="submission" date="2016-11" db="EMBL/GenBank/DDBJ databases">
        <authorList>
            <person name="Jaros S."/>
            <person name="Januszkiewicz K."/>
            <person name="Wedrychowicz H."/>
        </authorList>
    </citation>
    <scope>NUCLEOTIDE SEQUENCE [LARGE SCALE GENOMIC DNA]</scope>
    <source>
        <strain evidence="4 5">DSM 25661</strain>
    </source>
</reference>
<dbReference type="Proteomes" id="UP000184462">
    <property type="component" value="Unassembled WGS sequence"/>
</dbReference>
<proteinExistence type="predicted"/>
<dbReference type="GO" id="GO:0005737">
    <property type="term" value="C:cytoplasm"/>
    <property type="evidence" value="ECO:0007669"/>
    <property type="project" value="TreeGrafter"/>
</dbReference>
<dbReference type="Gene3D" id="1.10.390.10">
    <property type="entry name" value="Neutral Protease Domain 2"/>
    <property type="match status" value="1"/>
</dbReference>
<dbReference type="OrthoDB" id="9814383at2"/>
<dbReference type="RefSeq" id="WP_073192003.1">
    <property type="nucleotide sequence ID" value="NZ_FQTW01000002.1"/>
</dbReference>
<evidence type="ECO:0000313" key="5">
    <source>
        <dbReference type="Proteomes" id="UP000184462"/>
    </source>
</evidence>
<sequence>MQKQSLLYFLMFTLFVSGFTFAQEKETEKEEGHTNQNKFRQLYDEFATPNVYRNAAGAPGYRYYQNRADYEMDIILDDKNTKLYGQETITYTNNSPDDLEYLWVQLDQNIRQKDSPAGKKNGSGFAPITTPSGFVNSHMTEGFDGGFNIESVTHDGQALSHTINYTMMRINLSEPLESGDSFEFSIKWNYNINDHVNDGGRSGYEFFPEDGNRAYVIAQFFPRMAVYNDKEGWQNYQFWGSGEFALPFGNYEVNITVPADHILDATGELQNRKEVFSDKMLDRFEKAKTSYNEPVVIVTEDEAIEAEKGFSDQTKTWEFKAENVRDFGFATSRKFIWDMMAVKVGDKDVMAVSLYPKEGNPLWEDWSTRAVASTLKTYSNFTFKYPYHKAISVHAKSQGMEYPMICWNYGRPNPDGTITDRAKYGMVSVIIHEVGHNFFPMIVNSDERQWGWMDEGLNTFMQYLSEQEFAKEYPEILESNNGTLDKYPSRRGEPSKIVNYMKGNQDYISPIMTNPEQVYQLGNNAYGKPATALNILRETIMGHDLFDYSFKTFAQRWMFKHPTPEDFFRTMEDASAVELDWFWRGWFYTTDYVDIGVEDVKSYVLTNTPTEEGKALLARYGITNPAENERTKDAVYLLDTSSEEAEEIDLSGDPLKNAPKLNQYLMDNFSQAEINAMEMPNYVYEVTFNKPGGLVMPIIVKFTYADGSTEMKRYPVQVWRKNDKSVTKAILSEKQITEILVDPNLETADVDTTNNVWPTSEDEKSEFDKFKENN</sequence>
<dbReference type="InterPro" id="IPR014782">
    <property type="entry name" value="Peptidase_M1_dom"/>
</dbReference>
<feature type="chain" id="PRO_5012974030" evidence="2">
    <location>
        <begin position="23"/>
        <end position="774"/>
    </location>
</feature>
<keyword evidence="5" id="KW-1185">Reference proteome</keyword>
<dbReference type="PANTHER" id="PTHR11533">
    <property type="entry name" value="PROTEASE M1 ZINC METALLOPROTEASE"/>
    <property type="match status" value="1"/>
</dbReference>
<dbReference type="GO" id="GO:0008270">
    <property type="term" value="F:zinc ion binding"/>
    <property type="evidence" value="ECO:0007669"/>
    <property type="project" value="InterPro"/>
</dbReference>
<dbReference type="InterPro" id="IPR027268">
    <property type="entry name" value="Peptidase_M4/M1_CTD_sf"/>
</dbReference>
<dbReference type="AlphaFoldDB" id="A0A1M4TW51"/>
<dbReference type="GO" id="GO:0042277">
    <property type="term" value="F:peptide binding"/>
    <property type="evidence" value="ECO:0007669"/>
    <property type="project" value="TreeGrafter"/>
</dbReference>
<dbReference type="STRING" id="1155689.SAMN05444278_10253"/>
<dbReference type="GO" id="GO:0043171">
    <property type="term" value="P:peptide catabolic process"/>
    <property type="evidence" value="ECO:0007669"/>
    <property type="project" value="TreeGrafter"/>
</dbReference>
<feature type="signal peptide" evidence="2">
    <location>
        <begin position="1"/>
        <end position="22"/>
    </location>
</feature>
<dbReference type="GO" id="GO:0070006">
    <property type="term" value="F:metalloaminopeptidase activity"/>
    <property type="evidence" value="ECO:0007669"/>
    <property type="project" value="TreeGrafter"/>
</dbReference>
<keyword evidence="2" id="KW-0732">Signal</keyword>
<gene>
    <name evidence="4" type="ORF">SAMN05444278_10253</name>
</gene>
<protein>
    <submittedName>
        <fullName evidence="4">Peptidase family M1</fullName>
    </submittedName>
</protein>
<dbReference type="GO" id="GO:0005615">
    <property type="term" value="C:extracellular space"/>
    <property type="evidence" value="ECO:0007669"/>
    <property type="project" value="TreeGrafter"/>
</dbReference>
<dbReference type="EMBL" id="FQTW01000002">
    <property type="protein sequence ID" value="SHE48682.1"/>
    <property type="molecule type" value="Genomic_DNA"/>
</dbReference>
<dbReference type="CDD" id="cd09604">
    <property type="entry name" value="M1_APN_like"/>
    <property type="match status" value="1"/>
</dbReference>
<evidence type="ECO:0000256" key="2">
    <source>
        <dbReference type="SAM" id="SignalP"/>
    </source>
</evidence>
<evidence type="ECO:0000259" key="3">
    <source>
        <dbReference type="Pfam" id="PF01433"/>
    </source>
</evidence>
<name>A0A1M4TW51_9FLAO</name>
<organism evidence="4 5">
    <name type="scientific">Psychroflexus salarius</name>
    <dbReference type="NCBI Taxonomy" id="1155689"/>
    <lineage>
        <taxon>Bacteria</taxon>
        <taxon>Pseudomonadati</taxon>
        <taxon>Bacteroidota</taxon>
        <taxon>Flavobacteriia</taxon>
        <taxon>Flavobacteriales</taxon>
        <taxon>Flavobacteriaceae</taxon>
        <taxon>Psychroflexus</taxon>
    </lineage>
</organism>
<dbReference type="GO" id="GO:0016020">
    <property type="term" value="C:membrane"/>
    <property type="evidence" value="ECO:0007669"/>
    <property type="project" value="TreeGrafter"/>
</dbReference>